<dbReference type="AlphaFoldDB" id="A0A919L073"/>
<comment type="caution">
    <text evidence="2">The sequence shown here is derived from an EMBL/GenBank/DDBJ whole genome shotgun (WGS) entry which is preliminary data.</text>
</comment>
<evidence type="ECO:0000313" key="3">
    <source>
        <dbReference type="Proteomes" id="UP000603708"/>
    </source>
</evidence>
<dbReference type="Gene3D" id="1.10.10.10">
    <property type="entry name" value="Winged helix-like DNA-binding domain superfamily/Winged helix DNA-binding domain"/>
    <property type="match status" value="1"/>
</dbReference>
<dbReference type="EMBL" id="BNCD01000008">
    <property type="protein sequence ID" value="GHH79197.1"/>
    <property type="molecule type" value="Genomic_DNA"/>
</dbReference>
<dbReference type="PANTHER" id="PTHR43252">
    <property type="entry name" value="TRANSCRIPTIONAL REGULATOR YQJI"/>
    <property type="match status" value="1"/>
</dbReference>
<gene>
    <name evidence="2" type="ORF">GCM10018793_31400</name>
</gene>
<accession>A0A919L073</accession>
<keyword evidence="3" id="KW-1185">Reference proteome</keyword>
<protein>
    <submittedName>
        <fullName evidence="2">Transcriptional regulator</fullName>
    </submittedName>
</protein>
<evidence type="ECO:0000259" key="1">
    <source>
        <dbReference type="Pfam" id="PF03551"/>
    </source>
</evidence>
<dbReference type="Proteomes" id="UP000603708">
    <property type="component" value="Unassembled WGS sequence"/>
</dbReference>
<feature type="domain" description="Transcription regulator PadR N-terminal" evidence="1">
    <location>
        <begin position="7"/>
        <end position="81"/>
    </location>
</feature>
<dbReference type="InterPro" id="IPR036390">
    <property type="entry name" value="WH_DNA-bd_sf"/>
</dbReference>
<proteinExistence type="predicted"/>
<organism evidence="2 3">
    <name type="scientific">Streptomyces sulfonofaciens</name>
    <dbReference type="NCBI Taxonomy" id="68272"/>
    <lineage>
        <taxon>Bacteria</taxon>
        <taxon>Bacillati</taxon>
        <taxon>Actinomycetota</taxon>
        <taxon>Actinomycetes</taxon>
        <taxon>Kitasatosporales</taxon>
        <taxon>Streptomycetaceae</taxon>
        <taxon>Streptomyces</taxon>
    </lineage>
</organism>
<dbReference type="InterPro" id="IPR036388">
    <property type="entry name" value="WH-like_DNA-bd_sf"/>
</dbReference>
<dbReference type="SUPFAM" id="SSF46785">
    <property type="entry name" value="Winged helix' DNA-binding domain"/>
    <property type="match status" value="1"/>
</dbReference>
<dbReference type="InterPro" id="IPR005149">
    <property type="entry name" value="Tscrpt_reg_PadR_N"/>
</dbReference>
<dbReference type="RefSeq" id="WP_189932361.1">
    <property type="nucleotide sequence ID" value="NZ_BNCD01000008.1"/>
</dbReference>
<reference evidence="2" key="2">
    <citation type="submission" date="2020-09" db="EMBL/GenBank/DDBJ databases">
        <authorList>
            <person name="Sun Q."/>
            <person name="Ohkuma M."/>
        </authorList>
    </citation>
    <scope>NUCLEOTIDE SEQUENCE</scope>
    <source>
        <strain evidence="2">JCM 5069</strain>
    </source>
</reference>
<name>A0A919L073_9ACTN</name>
<sequence length="204" mass="23647">MSLSHALLALLDAGEMTGYELAKQFDQSADRVWHATHPQIYTELRRLESAGLVTARELPRGPKAKAVKRAYALTEAGSAELLRWVAEIEPPQRVRDVACLKATYFEYADPGTVRRQFESHRDHFREQQQRWERHVEQLRTRRTELLSRRLAVAPQEDHETIVAYKVHAYQGLVERARTEVAWAERGLALVDELEAQRRSRRAPR</sequence>
<dbReference type="Pfam" id="PF03551">
    <property type="entry name" value="PadR"/>
    <property type="match status" value="1"/>
</dbReference>
<evidence type="ECO:0000313" key="2">
    <source>
        <dbReference type="EMBL" id="GHH79197.1"/>
    </source>
</evidence>
<reference evidence="2" key="1">
    <citation type="journal article" date="2014" name="Int. J. Syst. Evol. Microbiol.">
        <title>Complete genome sequence of Corynebacterium casei LMG S-19264T (=DSM 44701T), isolated from a smear-ripened cheese.</title>
        <authorList>
            <consortium name="US DOE Joint Genome Institute (JGI-PGF)"/>
            <person name="Walter F."/>
            <person name="Albersmeier A."/>
            <person name="Kalinowski J."/>
            <person name="Ruckert C."/>
        </authorList>
    </citation>
    <scope>NUCLEOTIDE SEQUENCE</scope>
    <source>
        <strain evidence="2">JCM 5069</strain>
    </source>
</reference>
<dbReference type="PANTHER" id="PTHR43252:SF4">
    <property type="entry name" value="TRANSCRIPTIONAL REGULATORY PROTEIN"/>
    <property type="match status" value="1"/>
</dbReference>